<keyword evidence="2 8" id="KW-0949">S-adenosyl-L-methionine</keyword>
<comment type="cofactor">
    <cofactor evidence="8">
        <name>[4Fe-4S] cluster</name>
        <dbReference type="ChEBI" id="CHEBI:49883"/>
    </cofactor>
    <text evidence="8">Binds 1 [4Fe-4S] cluster. The cluster is coordinated with 3 cysteines and an exchangeable S-adenosyl-L-methionine.</text>
</comment>
<evidence type="ECO:0000256" key="4">
    <source>
        <dbReference type="ARBA" id="ARBA00022842"/>
    </source>
</evidence>
<comment type="caution">
    <text evidence="10">The sequence shown here is derived from an EMBL/GenBank/DDBJ whole genome shotgun (WGS) entry which is preliminary data.</text>
</comment>
<comment type="function">
    <text evidence="8">Catalyzes the complex heterocyclic radical-mediated conversion of 6-carboxy-5,6,7,8-tetrahydropterin (CPH4) to 7-carboxy-7-deazaguanine (CDG), a step common to the biosynthetic pathways of all 7-deazapurine-containing compounds.</text>
</comment>
<keyword evidence="6 8" id="KW-0411">Iron-sulfur</keyword>
<keyword evidence="3 8" id="KW-0479">Metal-binding</keyword>
<protein>
    <recommendedName>
        <fullName evidence="8">7-carboxy-7-deazaguanine synthase</fullName>
        <shortName evidence="8">CDG synthase</shortName>
        <ecNumber evidence="8">4.3.99.3</ecNumber>
    </recommendedName>
    <alternativeName>
        <fullName evidence="8">Queuosine biosynthesis protein QueE</fullName>
    </alternativeName>
</protein>
<dbReference type="PIRSF" id="PIRSF000370">
    <property type="entry name" value="QueE"/>
    <property type="match status" value="1"/>
</dbReference>
<dbReference type="UniPathway" id="UPA00391"/>
<dbReference type="PROSITE" id="PS51918">
    <property type="entry name" value="RADICAL_SAM"/>
    <property type="match status" value="1"/>
</dbReference>
<feature type="binding site" evidence="8">
    <location>
        <begin position="39"/>
        <end position="41"/>
    </location>
    <ligand>
        <name>S-adenosyl-L-methionine</name>
        <dbReference type="ChEBI" id="CHEBI:59789"/>
    </ligand>
</feature>
<evidence type="ECO:0000256" key="5">
    <source>
        <dbReference type="ARBA" id="ARBA00023004"/>
    </source>
</evidence>
<dbReference type="HAMAP" id="MF_00917">
    <property type="entry name" value="QueE"/>
    <property type="match status" value="1"/>
</dbReference>
<keyword evidence="8" id="KW-0671">Queuosine biosynthesis</keyword>
<name>A0A0A2C2N4_PROMR</name>
<dbReference type="PANTHER" id="PTHR42836">
    <property type="entry name" value="7-CARBOXY-7-DEAZAGUANINE SYNTHASE"/>
    <property type="match status" value="1"/>
</dbReference>
<keyword evidence="4 8" id="KW-0460">Magnesium</keyword>
<keyword evidence="7 8" id="KW-0456">Lyase</keyword>
<feature type="binding site" evidence="8">
    <location>
        <position position="40"/>
    </location>
    <ligand>
        <name>[4Fe-4S] cluster</name>
        <dbReference type="ChEBI" id="CHEBI:49883"/>
        <note>4Fe-4S-S-AdoMet</note>
    </ligand>
</feature>
<comment type="cofactor">
    <cofactor evidence="8">
        <name>S-adenosyl-L-methionine</name>
        <dbReference type="ChEBI" id="CHEBI:59789"/>
    </cofactor>
    <text evidence="8">Binds 1 S-adenosyl-L-methionine per subunit.</text>
</comment>
<evidence type="ECO:0000256" key="8">
    <source>
        <dbReference type="HAMAP-Rule" id="MF_00917"/>
    </source>
</evidence>
<keyword evidence="1 8" id="KW-0004">4Fe-4S</keyword>
<dbReference type="InterPro" id="IPR007197">
    <property type="entry name" value="rSAM"/>
</dbReference>
<dbReference type="SFLD" id="SFLDS00029">
    <property type="entry name" value="Radical_SAM"/>
    <property type="match status" value="1"/>
</dbReference>
<proteinExistence type="inferred from homology"/>
<evidence type="ECO:0000256" key="1">
    <source>
        <dbReference type="ARBA" id="ARBA00022485"/>
    </source>
</evidence>
<dbReference type="GO" id="GO:0016840">
    <property type="term" value="F:carbon-nitrogen lyase activity"/>
    <property type="evidence" value="ECO:0007669"/>
    <property type="project" value="UniProtKB-UniRule"/>
</dbReference>
<comment type="similarity">
    <text evidence="8">Belongs to the radical SAM superfamily. 7-carboxy-7-deazaguanine synthase family.</text>
</comment>
<feature type="binding site" evidence="8">
    <location>
        <position position="42"/>
    </location>
    <ligand>
        <name>Mg(2+)</name>
        <dbReference type="ChEBI" id="CHEBI:18420"/>
    </ligand>
</feature>
<evidence type="ECO:0000256" key="6">
    <source>
        <dbReference type="ARBA" id="ARBA00023014"/>
    </source>
</evidence>
<comment type="pathway">
    <text evidence="8">Purine metabolism; 7-cyano-7-deazaguanine biosynthesis.</text>
</comment>
<dbReference type="GO" id="GO:0000287">
    <property type="term" value="F:magnesium ion binding"/>
    <property type="evidence" value="ECO:0007669"/>
    <property type="project" value="UniProtKB-UniRule"/>
</dbReference>
<comment type="subunit">
    <text evidence="8">Homodimer.</text>
</comment>
<feature type="domain" description="Radical SAM core" evidence="9">
    <location>
        <begin position="20"/>
        <end position="213"/>
    </location>
</feature>
<feature type="binding site" evidence="8">
    <location>
        <position position="37"/>
    </location>
    <ligand>
        <name>[4Fe-4S] cluster</name>
        <dbReference type="ChEBI" id="CHEBI:49883"/>
        <note>4Fe-4S-S-AdoMet</note>
    </ligand>
</feature>
<evidence type="ECO:0000313" key="11">
    <source>
        <dbReference type="Proteomes" id="UP000030392"/>
    </source>
</evidence>
<dbReference type="EMBL" id="JNAX01000011">
    <property type="protein sequence ID" value="KGG20581.1"/>
    <property type="molecule type" value="Genomic_DNA"/>
</dbReference>
<feature type="binding site" evidence="8">
    <location>
        <position position="77"/>
    </location>
    <ligand>
        <name>substrate</name>
    </ligand>
</feature>
<dbReference type="Pfam" id="PF04055">
    <property type="entry name" value="Radical_SAM"/>
    <property type="match status" value="1"/>
</dbReference>
<dbReference type="GO" id="GO:0008616">
    <property type="term" value="P:tRNA queuosine(34) biosynthetic process"/>
    <property type="evidence" value="ECO:0007669"/>
    <property type="project" value="UniProtKB-UniRule"/>
</dbReference>
<feature type="binding site" evidence="8">
    <location>
        <position position="29"/>
    </location>
    <ligand>
        <name>substrate</name>
    </ligand>
</feature>
<feature type="binding site" evidence="8">
    <location>
        <begin position="14"/>
        <end position="16"/>
    </location>
    <ligand>
        <name>substrate</name>
    </ligand>
</feature>
<dbReference type="RefSeq" id="WP_036905934.1">
    <property type="nucleotide sequence ID" value="NZ_CP138967.1"/>
</dbReference>
<comment type="caution">
    <text evidence="8">Lacks conserved residue(s) required for the propagation of feature annotation.</text>
</comment>
<comment type="cofactor">
    <cofactor evidence="8">
        <name>Mg(2+)</name>
        <dbReference type="ChEBI" id="CHEBI:18420"/>
    </cofactor>
</comment>
<evidence type="ECO:0000256" key="2">
    <source>
        <dbReference type="ARBA" id="ARBA00022691"/>
    </source>
</evidence>
<evidence type="ECO:0000259" key="9">
    <source>
        <dbReference type="PROSITE" id="PS51918"/>
    </source>
</evidence>
<dbReference type="Gene3D" id="3.20.20.70">
    <property type="entry name" value="Aldolase class I"/>
    <property type="match status" value="1"/>
</dbReference>
<dbReference type="InterPro" id="IPR024924">
    <property type="entry name" value="7-CO-7-deazaguanine_synth-like"/>
</dbReference>
<comment type="catalytic activity">
    <reaction evidence="8">
        <text>6-carboxy-5,6,7,8-tetrahydropterin + H(+) = 7-carboxy-7-carbaguanine + NH4(+)</text>
        <dbReference type="Rhea" id="RHEA:27974"/>
        <dbReference type="ChEBI" id="CHEBI:15378"/>
        <dbReference type="ChEBI" id="CHEBI:28938"/>
        <dbReference type="ChEBI" id="CHEBI:61032"/>
        <dbReference type="ChEBI" id="CHEBI:61036"/>
        <dbReference type="EC" id="4.3.99.3"/>
    </reaction>
</comment>
<dbReference type="InterPro" id="IPR013785">
    <property type="entry name" value="Aldolase_TIM"/>
</dbReference>
<feature type="binding site" evidence="8">
    <location>
        <position position="33"/>
    </location>
    <ligand>
        <name>[4Fe-4S] cluster</name>
        <dbReference type="ChEBI" id="CHEBI:49883"/>
        <note>4Fe-4S-S-AdoMet</note>
    </ligand>
</feature>
<feature type="binding site" evidence="8">
    <location>
        <begin position="127"/>
        <end position="129"/>
    </location>
    <ligand>
        <name>S-adenosyl-L-methionine</name>
        <dbReference type="ChEBI" id="CHEBI:59789"/>
    </ligand>
</feature>
<accession>A0A0A2C2N4</accession>
<evidence type="ECO:0000313" key="10">
    <source>
        <dbReference type="EMBL" id="KGG20581.1"/>
    </source>
</evidence>
<dbReference type="EC" id="4.3.99.3" evidence="8"/>
<gene>
    <name evidence="8" type="primary">queE</name>
    <name evidence="10" type="ORF">EV03_1082</name>
</gene>
<organism evidence="10 11">
    <name type="scientific">Prochlorococcus marinus str. PAC1</name>
    <dbReference type="NCBI Taxonomy" id="59924"/>
    <lineage>
        <taxon>Bacteria</taxon>
        <taxon>Bacillati</taxon>
        <taxon>Cyanobacteriota</taxon>
        <taxon>Cyanophyceae</taxon>
        <taxon>Synechococcales</taxon>
        <taxon>Prochlorococcaceae</taxon>
        <taxon>Prochlorococcus</taxon>
    </lineage>
</organism>
<dbReference type="AlphaFoldDB" id="A0A0A2C2N4"/>
<evidence type="ECO:0000256" key="7">
    <source>
        <dbReference type="ARBA" id="ARBA00023239"/>
    </source>
</evidence>
<dbReference type="Proteomes" id="UP000030392">
    <property type="component" value="Unassembled WGS sequence"/>
</dbReference>
<dbReference type="GO" id="GO:0051539">
    <property type="term" value="F:4 iron, 4 sulfur cluster binding"/>
    <property type="evidence" value="ECO:0007669"/>
    <property type="project" value="UniProtKB-UniRule"/>
</dbReference>
<dbReference type="InterPro" id="IPR058240">
    <property type="entry name" value="rSAM_sf"/>
</dbReference>
<sequence>MASSLPVVECFHSLQGEGEHAGRSAYFIRLASCKVGCPWCDTKDSWNSELHPQQSLVDLSNQTAKAQEEGAAFVVITGGEPLHHNLDDLCKEIRKSTLNQEKKSIPIHLETSGVDMLSGKPDWITLSPKRHSPPRLDNLLSCQELKVVIQNAEDLLFAKKMADSIKNNGKIKPQLFLQAGWENEEGQTLAIKFVKNNPDWRLSMQTHKWLGVL</sequence>
<keyword evidence="5 8" id="KW-0408">Iron</keyword>
<feature type="binding site" evidence="8">
    <location>
        <position position="79"/>
    </location>
    <ligand>
        <name>S-adenosyl-L-methionine</name>
        <dbReference type="ChEBI" id="CHEBI:59789"/>
    </ligand>
</feature>
<dbReference type="GO" id="GO:1904047">
    <property type="term" value="F:S-adenosyl-L-methionine binding"/>
    <property type="evidence" value="ECO:0007669"/>
    <property type="project" value="UniProtKB-UniRule"/>
</dbReference>
<dbReference type="SUPFAM" id="SSF102114">
    <property type="entry name" value="Radical SAM enzymes"/>
    <property type="match status" value="1"/>
</dbReference>
<dbReference type="PANTHER" id="PTHR42836:SF1">
    <property type="entry name" value="7-CARBOXY-7-DEAZAGUANINE SYNTHASE"/>
    <property type="match status" value="1"/>
</dbReference>
<evidence type="ECO:0000256" key="3">
    <source>
        <dbReference type="ARBA" id="ARBA00022723"/>
    </source>
</evidence>
<reference evidence="11" key="1">
    <citation type="journal article" date="2014" name="Sci. Data">
        <title>Genomes of diverse isolates of the marine cyanobacterium Prochlorococcus.</title>
        <authorList>
            <person name="Biller S."/>
            <person name="Berube P."/>
            <person name="Thompson J."/>
            <person name="Kelly L."/>
            <person name="Roggensack S."/>
            <person name="Awad L."/>
            <person name="Roache-Johnson K."/>
            <person name="Ding H."/>
            <person name="Giovannoni S.J."/>
            <person name="Moore L.R."/>
            <person name="Chisholm S.W."/>
        </authorList>
    </citation>
    <scope>NUCLEOTIDE SEQUENCE [LARGE SCALE GENOMIC DNA]</scope>
    <source>
        <strain evidence="11">PAC1</strain>
    </source>
</reference>